<proteinExistence type="inferred from homology"/>
<feature type="domain" description="Flavoprotein" evidence="3">
    <location>
        <begin position="10"/>
        <end position="231"/>
    </location>
</feature>
<organism evidence="4 5">
    <name type="scientific">Fistulifera solaris</name>
    <name type="common">Oleaginous diatom</name>
    <dbReference type="NCBI Taxonomy" id="1519565"/>
    <lineage>
        <taxon>Eukaryota</taxon>
        <taxon>Sar</taxon>
        <taxon>Stramenopiles</taxon>
        <taxon>Ochrophyta</taxon>
        <taxon>Bacillariophyta</taxon>
        <taxon>Bacillariophyceae</taxon>
        <taxon>Bacillariophycidae</taxon>
        <taxon>Naviculales</taxon>
        <taxon>Naviculaceae</taxon>
        <taxon>Fistulifera</taxon>
    </lineage>
</organism>
<dbReference type="SUPFAM" id="SSF52507">
    <property type="entry name" value="Homo-oligomeric flavin-containing Cys decarboxylases, HFCD"/>
    <property type="match status" value="1"/>
</dbReference>
<dbReference type="GO" id="GO:0010181">
    <property type="term" value="F:FMN binding"/>
    <property type="evidence" value="ECO:0007669"/>
    <property type="project" value="TreeGrafter"/>
</dbReference>
<dbReference type="InterPro" id="IPR003382">
    <property type="entry name" value="Flavoprotein"/>
</dbReference>
<evidence type="ECO:0000313" key="5">
    <source>
        <dbReference type="Proteomes" id="UP000198406"/>
    </source>
</evidence>
<dbReference type="FunCoup" id="A0A1Z5K1L6">
    <property type="interactions" value="341"/>
</dbReference>
<comment type="caution">
    <text evidence="4">The sequence shown here is derived from an EMBL/GenBank/DDBJ whole genome shotgun (WGS) entry which is preliminary data.</text>
</comment>
<protein>
    <submittedName>
        <fullName evidence="4">Phosphopantothenoylcysteine decarboxylase</fullName>
        <ecNumber evidence="4">4.1.1.36</ecNumber>
    </submittedName>
</protein>
<keyword evidence="1" id="KW-0173">Coenzyme A biosynthesis</keyword>
<dbReference type="InParanoid" id="A0A1Z5K1L6"/>
<dbReference type="AlphaFoldDB" id="A0A1Z5K1L6"/>
<dbReference type="EMBL" id="BDSP01000141">
    <property type="protein sequence ID" value="GAX19908.1"/>
    <property type="molecule type" value="Genomic_DNA"/>
</dbReference>
<comment type="similarity">
    <text evidence="2">Belongs to the HFCD (homooligomeric flavin containing Cys decarboxylase) superfamily.</text>
</comment>
<gene>
    <name evidence="4" type="ORF">FisN_1Lh622</name>
</gene>
<evidence type="ECO:0000256" key="1">
    <source>
        <dbReference type="ARBA" id="ARBA00022993"/>
    </source>
</evidence>
<dbReference type="PANTHER" id="PTHR14359:SF6">
    <property type="entry name" value="PHOSPHOPANTOTHENOYLCYSTEINE DECARBOXYLASE"/>
    <property type="match status" value="1"/>
</dbReference>
<accession>A0A1Z5K1L6</accession>
<dbReference type="InterPro" id="IPR036551">
    <property type="entry name" value="Flavin_trans-like"/>
</dbReference>
<dbReference type="OrthoDB" id="1532798at2759"/>
<keyword evidence="5" id="KW-1185">Reference proteome</keyword>
<sequence length="239" mass="26499">MEERSPRRPRILLGVTGSVAAVKAPEIAIRLVRELNAHVRVLLSAGGSNFWKKAEEYHKEYWDLCQDFINGAQPSDSPNTSIKEALIQLYAPKEEWKGWNRLGDPVLHIDLRDWADIFLIAPLSAHTLAKLAQGFCDDTLSCVARAWDFGYHSMRPAKPLVLAPAMNTAMWQHPLTFQHLQTIQDFVSVESRQNGEKSVIRVIEPTSKVLACGEVGMGALASVDCIVAEIADVLATSLL</sequence>
<dbReference type="PANTHER" id="PTHR14359">
    <property type="entry name" value="HOMO-OLIGOMERIC FLAVIN CONTAINING CYS DECARBOXYLASE FAMILY"/>
    <property type="match status" value="1"/>
</dbReference>
<dbReference type="GO" id="GO:0071513">
    <property type="term" value="C:phosphopantothenoylcysteine decarboxylase complex"/>
    <property type="evidence" value="ECO:0007669"/>
    <property type="project" value="TreeGrafter"/>
</dbReference>
<dbReference type="Proteomes" id="UP000198406">
    <property type="component" value="Unassembled WGS sequence"/>
</dbReference>
<dbReference type="GO" id="GO:0015937">
    <property type="term" value="P:coenzyme A biosynthetic process"/>
    <property type="evidence" value="ECO:0007669"/>
    <property type="project" value="UniProtKB-KW"/>
</dbReference>
<dbReference type="Gene3D" id="3.40.50.1950">
    <property type="entry name" value="Flavin prenyltransferase-like"/>
    <property type="match status" value="1"/>
</dbReference>
<evidence type="ECO:0000256" key="2">
    <source>
        <dbReference type="ARBA" id="ARBA00038350"/>
    </source>
</evidence>
<dbReference type="GO" id="GO:0004633">
    <property type="term" value="F:phosphopantothenoylcysteine decarboxylase activity"/>
    <property type="evidence" value="ECO:0007669"/>
    <property type="project" value="UniProtKB-EC"/>
</dbReference>
<reference evidence="4 5" key="1">
    <citation type="journal article" date="2015" name="Plant Cell">
        <title>Oil accumulation by the oleaginous diatom Fistulifera solaris as revealed by the genome and transcriptome.</title>
        <authorList>
            <person name="Tanaka T."/>
            <person name="Maeda Y."/>
            <person name="Veluchamy A."/>
            <person name="Tanaka M."/>
            <person name="Abida H."/>
            <person name="Marechal E."/>
            <person name="Bowler C."/>
            <person name="Muto M."/>
            <person name="Sunaga Y."/>
            <person name="Tanaka M."/>
            <person name="Yoshino T."/>
            <person name="Taniguchi T."/>
            <person name="Fukuda Y."/>
            <person name="Nemoto M."/>
            <person name="Matsumoto M."/>
            <person name="Wong P.S."/>
            <person name="Aburatani S."/>
            <person name="Fujibuchi W."/>
        </authorList>
    </citation>
    <scope>NUCLEOTIDE SEQUENCE [LARGE SCALE GENOMIC DNA]</scope>
    <source>
        <strain evidence="4 5">JPCC DA0580</strain>
    </source>
</reference>
<evidence type="ECO:0000259" key="3">
    <source>
        <dbReference type="Pfam" id="PF02441"/>
    </source>
</evidence>
<evidence type="ECO:0000313" key="4">
    <source>
        <dbReference type="EMBL" id="GAX19908.1"/>
    </source>
</evidence>
<dbReference type="EC" id="4.1.1.36" evidence="4"/>
<dbReference type="Pfam" id="PF02441">
    <property type="entry name" value="Flavoprotein"/>
    <property type="match status" value="1"/>
</dbReference>
<name>A0A1Z5K1L6_FISSO</name>
<keyword evidence="4" id="KW-0456">Lyase</keyword>